<evidence type="ECO:0000256" key="2">
    <source>
        <dbReference type="ARBA" id="ARBA00010529"/>
    </source>
</evidence>
<gene>
    <name evidence="6" type="ORF">OD750_001190</name>
</gene>
<dbReference type="SMART" id="SM00411">
    <property type="entry name" value="BHL"/>
    <property type="match status" value="1"/>
</dbReference>
<evidence type="ECO:0000256" key="5">
    <source>
        <dbReference type="RuleBase" id="RU003939"/>
    </source>
</evidence>
<name>A0A9X3YHY0_9GAMM</name>
<dbReference type="GO" id="GO:0003677">
    <property type="term" value="F:DNA binding"/>
    <property type="evidence" value="ECO:0007669"/>
    <property type="project" value="UniProtKB-KW"/>
</dbReference>
<keyword evidence="4 6" id="KW-0238">DNA-binding</keyword>
<sequence>MGVCHEENPMNKTDLIARIAEETGRTKTDSESFLNSLIGQVTQALAAGESVVLPGFGTFEVRARAARTGRNPQTGATIEIAAAKVPAFKPGAGLKKGVSGG</sequence>
<dbReference type="GO" id="GO:0030261">
    <property type="term" value="P:chromosome condensation"/>
    <property type="evidence" value="ECO:0007669"/>
    <property type="project" value="UniProtKB-KW"/>
</dbReference>
<evidence type="ECO:0000256" key="3">
    <source>
        <dbReference type="ARBA" id="ARBA00023067"/>
    </source>
</evidence>
<keyword evidence="7" id="KW-1185">Reference proteome</keyword>
<dbReference type="InterPro" id="IPR000119">
    <property type="entry name" value="Hist_DNA-bd"/>
</dbReference>
<dbReference type="PROSITE" id="PS00045">
    <property type="entry name" value="HISTONE_LIKE"/>
    <property type="match status" value="1"/>
</dbReference>
<dbReference type="SUPFAM" id="SSF47729">
    <property type="entry name" value="IHF-like DNA-binding proteins"/>
    <property type="match status" value="1"/>
</dbReference>
<dbReference type="PRINTS" id="PR01727">
    <property type="entry name" value="DNABINDINGHU"/>
</dbReference>
<dbReference type="AlphaFoldDB" id="A0A9X3YHY0"/>
<organism evidence="6 7">
    <name type="scientific">Tahibacter soli</name>
    <dbReference type="NCBI Taxonomy" id="2983605"/>
    <lineage>
        <taxon>Bacteria</taxon>
        <taxon>Pseudomonadati</taxon>
        <taxon>Pseudomonadota</taxon>
        <taxon>Gammaproteobacteria</taxon>
        <taxon>Lysobacterales</taxon>
        <taxon>Rhodanobacteraceae</taxon>
        <taxon>Tahibacter</taxon>
    </lineage>
</organism>
<evidence type="ECO:0000256" key="1">
    <source>
        <dbReference type="ARBA" id="ARBA00003819"/>
    </source>
</evidence>
<evidence type="ECO:0000313" key="6">
    <source>
        <dbReference type="EMBL" id="MDC8011153.1"/>
    </source>
</evidence>
<dbReference type="Pfam" id="PF00216">
    <property type="entry name" value="Bac_DNA_binding"/>
    <property type="match status" value="1"/>
</dbReference>
<reference evidence="6" key="1">
    <citation type="submission" date="2023-02" db="EMBL/GenBank/DDBJ databases">
        <title>Tahibacter soli sp. nov. isolated from soil.</title>
        <authorList>
            <person name="Baek J.H."/>
            <person name="Lee J.K."/>
            <person name="Choi D.G."/>
            <person name="Jeon C.O."/>
        </authorList>
    </citation>
    <scope>NUCLEOTIDE SEQUENCE</scope>
    <source>
        <strain evidence="6">BL</strain>
    </source>
</reference>
<evidence type="ECO:0000313" key="7">
    <source>
        <dbReference type="Proteomes" id="UP001139971"/>
    </source>
</evidence>
<dbReference type="InterPro" id="IPR010992">
    <property type="entry name" value="IHF-like_DNA-bd_dom_sf"/>
</dbReference>
<comment type="similarity">
    <text evidence="2 5">Belongs to the bacterial histone-like protein family.</text>
</comment>
<comment type="caution">
    <text evidence="6">The sequence shown here is derived from an EMBL/GenBank/DDBJ whole genome shotgun (WGS) entry which is preliminary data.</text>
</comment>
<dbReference type="InterPro" id="IPR020816">
    <property type="entry name" value="Histone-like_DNA-bd_CS"/>
</dbReference>
<evidence type="ECO:0000256" key="4">
    <source>
        <dbReference type="ARBA" id="ARBA00023125"/>
    </source>
</evidence>
<dbReference type="GO" id="GO:0030527">
    <property type="term" value="F:structural constituent of chromatin"/>
    <property type="evidence" value="ECO:0007669"/>
    <property type="project" value="InterPro"/>
</dbReference>
<keyword evidence="3" id="KW-0226">DNA condensation</keyword>
<comment type="function">
    <text evidence="1">Histone-like DNA-binding protein which is capable of wrapping DNA to stabilize it, and thus to prevent its denaturation under extreme environmental conditions.</text>
</comment>
<dbReference type="Proteomes" id="UP001139971">
    <property type="component" value="Unassembled WGS sequence"/>
</dbReference>
<dbReference type="Gene3D" id="4.10.520.10">
    <property type="entry name" value="IHF-like DNA-binding proteins"/>
    <property type="match status" value="1"/>
</dbReference>
<dbReference type="EMBL" id="JAOVZO020000001">
    <property type="protein sequence ID" value="MDC8011153.1"/>
    <property type="molecule type" value="Genomic_DNA"/>
</dbReference>
<dbReference type="PANTHER" id="PTHR33175:SF3">
    <property type="entry name" value="DNA-BINDING PROTEIN HU-BETA"/>
    <property type="match status" value="1"/>
</dbReference>
<accession>A0A9X3YHY0</accession>
<dbReference type="CDD" id="cd13831">
    <property type="entry name" value="HU"/>
    <property type="match status" value="1"/>
</dbReference>
<proteinExistence type="inferred from homology"/>
<dbReference type="PANTHER" id="PTHR33175">
    <property type="entry name" value="DNA-BINDING PROTEIN HU"/>
    <property type="match status" value="1"/>
</dbReference>
<protein>
    <submittedName>
        <fullName evidence="6">HU family DNA-binding protein</fullName>
    </submittedName>
</protein>
<dbReference type="RefSeq" id="WP_263544593.1">
    <property type="nucleotide sequence ID" value="NZ_JAOVZO020000001.1"/>
</dbReference>